<proteinExistence type="predicted"/>
<reference evidence="1" key="1">
    <citation type="submission" date="2019-08" db="EMBL/GenBank/DDBJ databases">
        <authorList>
            <person name="Kucharzyk K."/>
            <person name="Murdoch R.W."/>
            <person name="Higgins S."/>
            <person name="Loffler F."/>
        </authorList>
    </citation>
    <scope>NUCLEOTIDE SEQUENCE</scope>
</reference>
<name>A0A645A4J7_9ZZZZ</name>
<dbReference type="EMBL" id="VSSQ01011007">
    <property type="protein sequence ID" value="MPM45763.1"/>
    <property type="molecule type" value="Genomic_DNA"/>
</dbReference>
<evidence type="ECO:0000313" key="1">
    <source>
        <dbReference type="EMBL" id="MPM45763.1"/>
    </source>
</evidence>
<sequence>MYLGMVFQIQLHVFSEKAHVGKIPTVQGKASVSTRCVVERIDNLFSLIDIA</sequence>
<organism evidence="1">
    <name type="scientific">bioreactor metagenome</name>
    <dbReference type="NCBI Taxonomy" id="1076179"/>
    <lineage>
        <taxon>unclassified sequences</taxon>
        <taxon>metagenomes</taxon>
        <taxon>ecological metagenomes</taxon>
    </lineage>
</organism>
<gene>
    <name evidence="1" type="ORF">SDC9_92455</name>
</gene>
<protein>
    <submittedName>
        <fullName evidence="1">Uncharacterized protein</fullName>
    </submittedName>
</protein>
<comment type="caution">
    <text evidence="1">The sequence shown here is derived from an EMBL/GenBank/DDBJ whole genome shotgun (WGS) entry which is preliminary data.</text>
</comment>
<accession>A0A645A4J7</accession>
<dbReference type="AlphaFoldDB" id="A0A645A4J7"/>